<sequence>MRRVFNIDKKLKNKYVKEWAKSQDGYKIRRFTAIFLKSLGGIIFLVLSLLFGCLTYGTDVFAEGLLSGIGSGFGFGCIPFFIGQSMGIKAVLKCGKPFSIEEKESILIADEGIEFRYHDVETPFETSVSVYQILREDVRVIAIDDAVHVATIIGKGNMTVYHDITTKKIDWTRSQRRFYEDSQMKILLAYENNDELIQRLKNYASLK</sequence>
<proteinExistence type="predicted"/>
<feature type="transmembrane region" description="Helical" evidence="1">
    <location>
        <begin position="34"/>
        <end position="58"/>
    </location>
</feature>
<reference evidence="2" key="1">
    <citation type="submission" date="2020-10" db="EMBL/GenBank/DDBJ databases">
        <authorList>
            <person name="Gilroy R."/>
        </authorList>
    </citation>
    <scope>NUCLEOTIDE SEQUENCE</scope>
    <source>
        <strain evidence="2">CHK176-22527</strain>
    </source>
</reference>
<dbReference type="EMBL" id="DVLX01000067">
    <property type="protein sequence ID" value="HIT99665.1"/>
    <property type="molecule type" value="Genomic_DNA"/>
</dbReference>
<feature type="transmembrane region" description="Helical" evidence="1">
    <location>
        <begin position="64"/>
        <end position="83"/>
    </location>
</feature>
<keyword evidence="1" id="KW-1133">Transmembrane helix</keyword>
<accession>A0A9D1KW13</accession>
<name>A0A9D1KW13_9FIRM</name>
<protein>
    <submittedName>
        <fullName evidence="2">Uncharacterized protein</fullName>
    </submittedName>
</protein>
<evidence type="ECO:0000313" key="3">
    <source>
        <dbReference type="Proteomes" id="UP000824159"/>
    </source>
</evidence>
<keyword evidence="1" id="KW-0472">Membrane</keyword>
<dbReference type="AlphaFoldDB" id="A0A9D1KW13"/>
<evidence type="ECO:0000313" key="2">
    <source>
        <dbReference type="EMBL" id="HIT99665.1"/>
    </source>
</evidence>
<evidence type="ECO:0000256" key="1">
    <source>
        <dbReference type="SAM" id="Phobius"/>
    </source>
</evidence>
<organism evidence="2 3">
    <name type="scientific">Candidatus Allocopromorpha excrementavium</name>
    <dbReference type="NCBI Taxonomy" id="2840741"/>
    <lineage>
        <taxon>Bacteria</taxon>
        <taxon>Bacillati</taxon>
        <taxon>Bacillota</taxon>
        <taxon>Clostridia</taxon>
        <taxon>Eubacteriales</taxon>
        <taxon>Eubacteriaceae</taxon>
        <taxon>Eubacteriaceae incertae sedis</taxon>
        <taxon>Candidatus Allocopromorpha</taxon>
    </lineage>
</organism>
<dbReference type="Proteomes" id="UP000824159">
    <property type="component" value="Unassembled WGS sequence"/>
</dbReference>
<reference evidence="2" key="2">
    <citation type="journal article" date="2021" name="PeerJ">
        <title>Extensive microbial diversity within the chicken gut microbiome revealed by metagenomics and culture.</title>
        <authorList>
            <person name="Gilroy R."/>
            <person name="Ravi A."/>
            <person name="Getino M."/>
            <person name="Pursley I."/>
            <person name="Horton D.L."/>
            <person name="Alikhan N.F."/>
            <person name="Baker D."/>
            <person name="Gharbi K."/>
            <person name="Hall N."/>
            <person name="Watson M."/>
            <person name="Adriaenssens E.M."/>
            <person name="Foster-Nyarko E."/>
            <person name="Jarju S."/>
            <person name="Secka A."/>
            <person name="Antonio M."/>
            <person name="Oren A."/>
            <person name="Chaudhuri R.R."/>
            <person name="La Ragione R."/>
            <person name="Hildebrand F."/>
            <person name="Pallen M.J."/>
        </authorList>
    </citation>
    <scope>NUCLEOTIDE SEQUENCE</scope>
    <source>
        <strain evidence="2">CHK176-22527</strain>
    </source>
</reference>
<keyword evidence="1" id="KW-0812">Transmembrane</keyword>
<gene>
    <name evidence="2" type="ORF">IAD12_05375</name>
</gene>
<comment type="caution">
    <text evidence="2">The sequence shown here is derived from an EMBL/GenBank/DDBJ whole genome shotgun (WGS) entry which is preliminary data.</text>
</comment>